<evidence type="ECO:0000313" key="8">
    <source>
        <dbReference type="EMBL" id="GJD48357.1"/>
    </source>
</evidence>
<evidence type="ECO:0000259" key="6">
    <source>
        <dbReference type="Pfam" id="PF02770"/>
    </source>
</evidence>
<evidence type="ECO:0000256" key="4">
    <source>
        <dbReference type="RuleBase" id="RU362125"/>
    </source>
</evidence>
<evidence type="ECO:0000259" key="5">
    <source>
        <dbReference type="Pfam" id="PF00441"/>
    </source>
</evidence>
<dbReference type="InterPro" id="IPR037069">
    <property type="entry name" value="AcylCoA_DH/ox_N_sf"/>
</dbReference>
<dbReference type="InterPro" id="IPR052161">
    <property type="entry name" value="Mycobact_Acyl-CoA_DH"/>
</dbReference>
<dbReference type="Proteomes" id="UP001055167">
    <property type="component" value="Unassembled WGS sequence"/>
</dbReference>
<keyword evidence="3 4" id="KW-0560">Oxidoreductase</keyword>
<reference evidence="8" key="2">
    <citation type="submission" date="2021-08" db="EMBL/GenBank/DDBJ databases">
        <authorList>
            <person name="Tani A."/>
            <person name="Ola A."/>
            <person name="Ogura Y."/>
            <person name="Katsura K."/>
            <person name="Hayashi T."/>
        </authorList>
    </citation>
    <scope>NUCLEOTIDE SEQUENCE</scope>
    <source>
        <strain evidence="8">KCTC 52305</strain>
    </source>
</reference>
<keyword evidence="9" id="KW-1185">Reference proteome</keyword>
<dbReference type="InterPro" id="IPR046373">
    <property type="entry name" value="Acyl-CoA_Oxase/DH_mid-dom_sf"/>
</dbReference>
<dbReference type="PANTHER" id="PTHR43292:SF4">
    <property type="entry name" value="ACYL-COA DEHYDROGENASE FADE34"/>
    <property type="match status" value="1"/>
</dbReference>
<feature type="domain" description="Acyl-CoA dehydrogenase/oxidase C-terminal" evidence="5">
    <location>
        <begin position="284"/>
        <end position="381"/>
    </location>
</feature>
<proteinExistence type="inferred from homology"/>
<dbReference type="SUPFAM" id="SSF56645">
    <property type="entry name" value="Acyl-CoA dehydrogenase NM domain-like"/>
    <property type="match status" value="1"/>
</dbReference>
<dbReference type="PROSITE" id="PS00072">
    <property type="entry name" value="ACYL_COA_DH_1"/>
    <property type="match status" value="1"/>
</dbReference>
<dbReference type="InterPro" id="IPR006089">
    <property type="entry name" value="Acyl-CoA_DH_CS"/>
</dbReference>
<dbReference type="InterPro" id="IPR009075">
    <property type="entry name" value="AcylCo_DH/oxidase_C"/>
</dbReference>
<keyword evidence="2 4" id="KW-0285">Flavoprotein</keyword>
<keyword evidence="4" id="KW-0274">FAD</keyword>
<sequence>MLHKTIRLDPIEKRPEFDALRREVRAFLAEAGRERDLGRTNWSSFDPGFSRLCGQRGYVGMTWPARYGGRDASPIEKYVVNEELIAGGAPLGAHWVADRQSGTQILRHAREELRADILPRIARGECYFGIGMSEPGSGSDLASVQMRARRADGGWLLSGRKLWTTNAHRVHYLIALARTSPAPGTDRRAGLTQFIVDMATPGLGVRPVHDLVGHHEFNELTFDDVRVPDSHVLGREGDGWALVTGELAFERSGPDRYLSNAQLLLGAADRLGAEAAPGDLAGMGRLVAHLAALRRMSGSVAGMLERGLVPNAEAALVKDVGTRFEQEVPETVRKMTAAARRRGERDERFDALTREMILTAPCYTIRGGTTEILRGIIARDLGLR</sequence>
<dbReference type="Gene3D" id="1.20.140.10">
    <property type="entry name" value="Butyryl-CoA Dehydrogenase, subunit A, domain 3"/>
    <property type="match status" value="1"/>
</dbReference>
<dbReference type="InterPro" id="IPR013786">
    <property type="entry name" value="AcylCoA_DH/ox_N"/>
</dbReference>
<dbReference type="EMBL" id="BPQH01000003">
    <property type="protein sequence ID" value="GJD48357.1"/>
    <property type="molecule type" value="Genomic_DNA"/>
</dbReference>
<evidence type="ECO:0000256" key="1">
    <source>
        <dbReference type="ARBA" id="ARBA00001974"/>
    </source>
</evidence>
<comment type="caution">
    <text evidence="8">The sequence shown here is derived from an EMBL/GenBank/DDBJ whole genome shotgun (WGS) entry which is preliminary data.</text>
</comment>
<evidence type="ECO:0000313" key="9">
    <source>
        <dbReference type="Proteomes" id="UP001055167"/>
    </source>
</evidence>
<accession>A0ABQ4QSR4</accession>
<dbReference type="Pfam" id="PF02770">
    <property type="entry name" value="Acyl-CoA_dh_M"/>
    <property type="match status" value="1"/>
</dbReference>
<gene>
    <name evidence="8" type="ORF">OPKNFCMD_1075</name>
</gene>
<organism evidence="8 9">
    <name type="scientific">Methylobacterium crusticola</name>
    <dbReference type="NCBI Taxonomy" id="1697972"/>
    <lineage>
        <taxon>Bacteria</taxon>
        <taxon>Pseudomonadati</taxon>
        <taxon>Pseudomonadota</taxon>
        <taxon>Alphaproteobacteria</taxon>
        <taxon>Hyphomicrobiales</taxon>
        <taxon>Methylobacteriaceae</taxon>
        <taxon>Methylobacterium</taxon>
    </lineage>
</organism>
<name>A0ABQ4QSR4_9HYPH</name>
<dbReference type="Gene3D" id="1.10.540.10">
    <property type="entry name" value="Acyl-CoA dehydrogenase/oxidase, N-terminal domain"/>
    <property type="match status" value="1"/>
</dbReference>
<dbReference type="PANTHER" id="PTHR43292">
    <property type="entry name" value="ACYL-COA DEHYDROGENASE"/>
    <property type="match status" value="1"/>
</dbReference>
<dbReference type="InterPro" id="IPR009100">
    <property type="entry name" value="AcylCoA_DH/oxidase_NM_dom_sf"/>
</dbReference>
<evidence type="ECO:0000259" key="7">
    <source>
        <dbReference type="Pfam" id="PF02771"/>
    </source>
</evidence>
<protein>
    <submittedName>
        <fullName evidence="8">Acyl-CoA dehydrogenase FadE34</fullName>
    </submittedName>
</protein>
<feature type="domain" description="Acyl-CoA oxidase/dehydrogenase middle" evidence="6">
    <location>
        <begin position="130"/>
        <end position="225"/>
    </location>
</feature>
<dbReference type="Pfam" id="PF02771">
    <property type="entry name" value="Acyl-CoA_dh_N"/>
    <property type="match status" value="1"/>
</dbReference>
<dbReference type="InterPro" id="IPR006091">
    <property type="entry name" value="Acyl-CoA_Oxase/DH_mid-dom"/>
</dbReference>
<dbReference type="Gene3D" id="2.40.110.10">
    <property type="entry name" value="Butyryl-CoA Dehydrogenase, subunit A, domain 2"/>
    <property type="match status" value="1"/>
</dbReference>
<comment type="cofactor">
    <cofactor evidence="1 4">
        <name>FAD</name>
        <dbReference type="ChEBI" id="CHEBI:57692"/>
    </cofactor>
</comment>
<evidence type="ECO:0000256" key="3">
    <source>
        <dbReference type="ARBA" id="ARBA00023002"/>
    </source>
</evidence>
<evidence type="ECO:0000256" key="2">
    <source>
        <dbReference type="ARBA" id="ARBA00022630"/>
    </source>
</evidence>
<dbReference type="RefSeq" id="WP_128565121.1">
    <property type="nucleotide sequence ID" value="NZ_BPQH01000003.1"/>
</dbReference>
<comment type="similarity">
    <text evidence="4">Belongs to the acyl-CoA dehydrogenase family.</text>
</comment>
<dbReference type="Pfam" id="PF00441">
    <property type="entry name" value="Acyl-CoA_dh_1"/>
    <property type="match status" value="1"/>
</dbReference>
<reference evidence="8" key="1">
    <citation type="journal article" date="2021" name="Front. Microbiol.">
        <title>Comprehensive Comparative Genomics and Phenotyping of Methylobacterium Species.</title>
        <authorList>
            <person name="Alessa O."/>
            <person name="Ogura Y."/>
            <person name="Fujitani Y."/>
            <person name="Takami H."/>
            <person name="Hayashi T."/>
            <person name="Sahin N."/>
            <person name="Tani A."/>
        </authorList>
    </citation>
    <scope>NUCLEOTIDE SEQUENCE</scope>
    <source>
        <strain evidence="8">KCTC 52305</strain>
    </source>
</reference>
<feature type="domain" description="Acyl-CoA dehydrogenase/oxidase N-terminal" evidence="7">
    <location>
        <begin position="16"/>
        <end position="125"/>
    </location>
</feature>